<dbReference type="InterPro" id="IPR015919">
    <property type="entry name" value="Cadherin-like_sf"/>
</dbReference>
<dbReference type="CDD" id="cd11304">
    <property type="entry name" value="Cadherin_repeat"/>
    <property type="match status" value="25"/>
</dbReference>
<sequence length="3739" mass="429458">MGNVPASLELPENRHHRYRTGIMKILIKYLLIYYVISSLLSSSTCIHAYSDTVYFEVKENSPAQTYVGRIPTKNGFHYHFNDDSPIEFHLDSETGVLVTTDVPLDRESISQYNFVILSSSPTYPIQVKIRVLDVNDNWPIWPDYINTNLTFSESAPIGTRIILDNPFDPDEGDLQFTINLINDNSDDSDDGSTTNNITNYDNDDGDIDLSPFKLNYNASTKFLYLEVSDKLDRELRNNYLLNITAYDNGDGDGDQQQQQHYSSAIFSIQILDSNDNPPIFDHSDYQVSINDSIGKDASILQVHATDADQEQNDNSRISYYLHSNILNDFQIDSKTGIISTVNDGPIQCGRNSYHPEQNLKTKSSTNNVIDYNEDNIDDDSRICVFTVFAHDHGQPRQDGRTYVTARIISTNNHAPIIKFRYFSKSVNANVAENAQNGSVVAAISVIDYDRGRNGQTWLEIVDGNQLGHFRLESLGNSHIIKVNSQLDREHIARYNLTIMAHDNGQPSKYSTDNLIIVVQDHNDHGPKFDKDIYEATIVESQYQIGQFVQIIHATDEDVGINAQISYSISGPDSHYFHCDQSTGLITTDKQIDREQIDSFELRITARDGASNPKWAHSLLRVKVLDQNDCRPEIRLPSGYYFNEQNNQYEVDLPENQKLNLDLIIDDQDLGPNGTVDIKLLYDYNGLFQIDSKQQRLISTKEFDFEQPIVCNNNRNYRLILLARDNGPEPLWSLLTIIVNIQNVDDQLPELYPKQYYSFIPIHAISMLNYSVILQKLQIRSNDFQIPLSYRIHDDDDDDDFVRQFFHVNNQGEMRFKNNANIRSLRNNRLKNHFSFNIDCIGCAYGHNQTRMNIFLIDNNNNNNNNTDFINHPNQRQSYHFEVQENVPIGTIVGELNDINLDRYQLYIIKGDLDEHFRLESKTLKTNKIIDHEYRSHYKLQLIAIRFDHFFYVDLNITIINVDDCQPYFIKPFDVIEIDENVPIMYNVRHLNAIDLDNDQNSTIIYRLIDNPFDMFKIDNDELKLAKTMINNNNNNIMKNNNTVPVDTMQMLIHIQDVNDNKPVFDQDIYEFQIPENISISQNFYIGQVHATDNDSGRNAQIVYSIVNSYYSSYLEIDPINGYLWTTVNYDREQLQRFEVIVQAQDQPIDEKSYQTQTLVRIEILDINDNRPKFEVPANVTITHQNDDQDVSMFGEMLVIETAQIGTILTQFEALDLDIDSIINYRLVSNESDMIIATINKTTGLLILTKQLDRETRDNYQLIIEASDGHFASQFYLKILIEDFNDCQPEWINFSENLLELNVAENISIGEEIYRFEAIDHDLGSNRLFHFAIDNQQQFGRQKYFDILGDKLVVINRLDYEKNHQHLLNVTLIETTLNRVASSRSIRINIVDINDCLPTFIRRTETEVIRVKENIDIGSKLLSLQAYDCDQNDQLRFEIDACNTHYHTHRNIYRLDDDDGNSNDDNLNSNSNQQQETQHKHDSNNCPLKLNSETGEIINMNNLDREVIESINLRLSVHDNVGHLDRMKIIFIIDDVNDEQPMFITPNTIVIDNNQQQPNTIVGSVKAIDLDLGVNSAITYKIEYSSYGHLFDLDPFTGVFRTKTTIMPAILTDAKPILVNVSATDGGGLKTFDLIEFIPIDSNRPWLDVIDIRLDINENLPLSTEIHRLECHHDHRSSSSDCHFYLINATDRNFEVNKITGIITVVDLIDREMLDKRLLQILVIGPENRYLQRQNIHINILDQNDNPPYLTNTSIIIEISETLSPGSDIFDISKMIADEDLNNKFDFQIINCSTCSSNSIFALNRKTGIFTLQSPLDCEKIDKYRILFGVSDGIYLLTSLIDIHIIDENDNQPFFNQSEYIFGIRENTERGTIIGQIQAYDADISNKNLIYSIVDDNDDNDDDSRMINDLVSSIFSLDSRSGQFTLLKKLDYEKDSDEYRLKIIASDGKFRSHPIRVTFKLINLSDNPPVFESNIYRIDIMENKIANNIICLQAFDADLVNHQQQNIYDSLLNQTNDVIMNITYYLIDNNGDNNNNRQQQQQQQQIQIDYQTGCLSIIRPLDHESQSSINLTAIASDGYLNTTATLIINILDENDNYPIFSDKISRNIRMAENTPIDTIVYTFEAKDSDSPPNSYVQYELISENNATDLPFIIGPIDGQLKITSLIDREQNDHFDLIIRATDYGGRSTDHHCRVDIDDLNDNSPVFRQHSYDLNVYENITIGHSVFQLDAQDLDPTDEINYKIIAGNSFGTFQIDDDNCIIVALDLNFEEINEYNLKINAIDRSGNIDTVNIRINIVNVLDEKPMFDQNRYEINWFENQLGVVGQFSARSSSQVKHVSNENKHHLRSLSMNHINYLLMNNFNDSFHLNSSNAILSIIRPIDREQLQIEQQQQSNIIELKLMAIDSLSRLSNMVKIVINIIDINDNFPRFVNPSSLPSLTNEIFHLKENFHYDSNFSIGQIKVEDADESDIIEYRLNPTYNGRFLIDSNGWIRLQQSSTMFDREQQSRFPMEIIVSDSKHTIRTNVSIVIDDQNDCSPQITRINGMTTVANSPVLKLQIPTKKLSSIFEHNFPLVGLEIFDCDEGMNGRVQVRLDDDSLYNVFHVDDQTGVIKTDSRNLNEEMLMQINQIDLILTDQSDTNQLSTEYSIEFDWINDNDHEYRETELIRGKNFIELFISETNVLNQNLYQFETNIDSISIELYAGDLYNYFSIVNRSLINTKPLDYETIKSYDLYLQASSTTNHQYQFIFIRLNVVNENDNPPTFIESIYNVSIPEEEADIFVAQVWANDLDASDTQIKYSIIDDDNNQLPFRIDPNTGHIFTTTKIDRELIDHFRLTIAATDDDGLKSTAIVLINVEDKNDNPPRFTHLLRTNISEQTSIESFIIQVQSLDKDLGNNSKVTYSLLTETETFRIDSFNGNVYLINRLDRERKEQYFLTVSADDGSWKSQTTVTIYVLDENDCRPEFEQPSYEFNVVYDRFSIQNRTIGKVRAIDQDKSLNGIVRYRLKERSKYFSINSKTGEIIQRQLPSKLYEREMSFLNNHQLTVIAMDSGRRPNSNQATILIRYYSESQNSIDNVIRIQIPVDLKNETLLFTSNAMIRLLNQSNNDQNIVRTQYNQLLFNGESIVQNNNVYPIRIDNNYEIFTVNLSIINQNQFAPIFTKPSLETNSSITISERFVQSNQQLLIYRFEAQDADLPIDSLNSQIRFSFTVNKLYWNKNLDDYLAISYKDSLGNLFKKNLSSYELIDHIDELAGIKMPFTMNETTGELKLRNNLDYEIITGYSLMITAQDCAWYSKQTTIPFNVWIEDIEDFIGYNLIDSDKLYHASSMKTDPMSIGVMVVIFFFVILILVISTSFLVYHNQRKRLLSETRKISNLNINGGCNSTLRSPYDIHCQFSNDMVQRLQQQQQQAQQQQEIINSIAAAAVTNQHRSQQQPTISASTQHVRLNSNLSQVSSLSQVTSQQQQQQHCISSPQSTNNNQIMNQTRNSIRKTTQQQRLPVNQLSSSSTTTSRMPIKPDIVVAQSPPTLPPPLPPSSIINSNPNVHHQLVNSPPPTIVSSIYTHSNSENYTDNYSNILASAEHYDLENASSIAPSDIDIVYHYKGYRNRDRINMHHLNSQTSKGHPHHHHHHAPLSRLSPSVSELSSAHPHILTLQDLRESQTNAGNSLASLPLPPPPQLPIMNHRIPPPPQPPLPPTQSSQSINNKQPTMIDDELENNNSYGAYSVYTGVGGGNSTGGGW</sequence>
<dbReference type="InterPro" id="IPR039808">
    <property type="entry name" value="Cadherin"/>
</dbReference>
<feature type="compositionally biased region" description="Basic residues" evidence="14">
    <location>
        <begin position="3622"/>
        <end position="3632"/>
    </location>
</feature>
<feature type="region of interest" description="Disordered" evidence="14">
    <location>
        <begin position="182"/>
        <end position="202"/>
    </location>
</feature>
<dbReference type="OMA" id="RDGHINM"/>
<feature type="region of interest" description="Disordered" evidence="14">
    <location>
        <begin position="3489"/>
        <end position="3511"/>
    </location>
</feature>
<evidence type="ECO:0000256" key="10">
    <source>
        <dbReference type="ARBA" id="ARBA00023136"/>
    </source>
</evidence>
<feature type="domain" description="Cadherin" evidence="16">
    <location>
        <begin position="281"/>
        <end position="417"/>
    </location>
</feature>
<evidence type="ECO:0000256" key="3">
    <source>
        <dbReference type="ARBA" id="ARBA00022692"/>
    </source>
</evidence>
<dbReference type="PANTHER" id="PTHR24027:SF438">
    <property type="entry name" value="CADHERIN 23"/>
    <property type="match status" value="1"/>
</dbReference>
<dbReference type="GO" id="GO:0005509">
    <property type="term" value="F:calcium ion binding"/>
    <property type="evidence" value="ECO:0007669"/>
    <property type="project" value="UniProtKB-UniRule"/>
</dbReference>
<feature type="domain" description="Cadherin" evidence="16">
    <location>
        <begin position="2686"/>
        <end position="2762"/>
    </location>
</feature>
<dbReference type="PANTHER" id="PTHR24027">
    <property type="entry name" value="CADHERIN-23"/>
    <property type="match status" value="1"/>
</dbReference>
<feature type="domain" description="Cadherin" evidence="16">
    <location>
        <begin position="2763"/>
        <end position="2864"/>
    </location>
</feature>
<keyword evidence="4" id="KW-0479">Metal-binding</keyword>
<keyword evidence="6" id="KW-0677">Repeat</keyword>
<feature type="domain" description="Cadherin" evidence="16">
    <location>
        <begin position="1655"/>
        <end position="1749"/>
    </location>
</feature>
<keyword evidence="11" id="KW-0325">Glycoprotein</keyword>
<evidence type="ECO:0000256" key="14">
    <source>
        <dbReference type="SAM" id="MobiDB-lite"/>
    </source>
</evidence>
<evidence type="ECO:0000256" key="1">
    <source>
        <dbReference type="ARBA" id="ARBA00004251"/>
    </source>
</evidence>
<dbReference type="GO" id="GO:0009653">
    <property type="term" value="P:anatomical structure morphogenesis"/>
    <property type="evidence" value="ECO:0007669"/>
    <property type="project" value="UniProtKB-ARBA"/>
</dbReference>
<feature type="domain" description="Cadherin" evidence="16">
    <location>
        <begin position="2101"/>
        <end position="2205"/>
    </location>
</feature>
<feature type="domain" description="Cadherin" evidence="16">
    <location>
        <begin position="529"/>
        <end position="633"/>
    </location>
</feature>
<dbReference type="SMART" id="SM00112">
    <property type="entry name" value="CA"/>
    <property type="match status" value="26"/>
</dbReference>
<dbReference type="GO" id="GO:0016477">
    <property type="term" value="P:cell migration"/>
    <property type="evidence" value="ECO:0007669"/>
    <property type="project" value="TreeGrafter"/>
</dbReference>
<evidence type="ECO:0000256" key="5">
    <source>
        <dbReference type="ARBA" id="ARBA00022729"/>
    </source>
</evidence>
<dbReference type="GO" id="GO:0060429">
    <property type="term" value="P:epithelium development"/>
    <property type="evidence" value="ECO:0007669"/>
    <property type="project" value="UniProtKB-ARBA"/>
</dbReference>
<feature type="domain" description="Cadherin" evidence="16">
    <location>
        <begin position="1855"/>
        <end position="1970"/>
    </location>
</feature>
<dbReference type="InterPro" id="IPR020894">
    <property type="entry name" value="Cadherin_CS"/>
</dbReference>
<feature type="domain" description="Cadherin" evidence="16">
    <location>
        <begin position="1294"/>
        <end position="1399"/>
    </location>
</feature>
<dbReference type="OrthoDB" id="6252479at2759"/>
<feature type="domain" description="Cadherin" evidence="16">
    <location>
        <begin position="1402"/>
        <end position="1542"/>
    </location>
</feature>
<feature type="compositionally biased region" description="Pro residues" evidence="14">
    <location>
        <begin position="3685"/>
        <end position="3695"/>
    </location>
</feature>
<dbReference type="GO" id="GO:0016342">
    <property type="term" value="C:catenin complex"/>
    <property type="evidence" value="ECO:0007669"/>
    <property type="project" value="TreeGrafter"/>
</dbReference>
<dbReference type="FunFam" id="2.60.40.60:FF:000143">
    <property type="entry name" value="FAT atypical cadherin 4"/>
    <property type="match status" value="1"/>
</dbReference>
<dbReference type="KEGG" id="dpte:113790021"/>
<keyword evidence="8" id="KW-0130">Cell adhesion</keyword>
<feature type="domain" description="Cadherin" evidence="16">
    <location>
        <begin position="1542"/>
        <end position="1646"/>
    </location>
</feature>
<dbReference type="Proteomes" id="UP000515146">
    <property type="component" value="Unplaced"/>
</dbReference>
<feature type="domain" description="Cadherin" evidence="16">
    <location>
        <begin position="1971"/>
        <end position="2099"/>
    </location>
</feature>
<dbReference type="FunFam" id="2.60.40.60:FF:000020">
    <property type="entry name" value="Dachsous cadherin-related 1b"/>
    <property type="match status" value="1"/>
</dbReference>
<keyword evidence="17" id="KW-1185">Reference proteome</keyword>
<evidence type="ECO:0000313" key="17">
    <source>
        <dbReference type="Proteomes" id="UP000515146"/>
    </source>
</evidence>
<evidence type="ECO:0000256" key="8">
    <source>
        <dbReference type="ARBA" id="ARBA00022889"/>
    </source>
</evidence>
<dbReference type="SUPFAM" id="SSF49313">
    <property type="entry name" value="Cadherin-like"/>
    <property type="match status" value="26"/>
</dbReference>
<dbReference type="Pfam" id="PF00028">
    <property type="entry name" value="Cadherin"/>
    <property type="match status" value="11"/>
</dbReference>
<dbReference type="Gene3D" id="2.60.40.60">
    <property type="entry name" value="Cadherins"/>
    <property type="match status" value="27"/>
</dbReference>
<evidence type="ECO:0000256" key="9">
    <source>
        <dbReference type="ARBA" id="ARBA00022989"/>
    </source>
</evidence>
<feature type="domain" description="Cadherin" evidence="16">
    <location>
        <begin position="874"/>
        <end position="968"/>
    </location>
</feature>
<evidence type="ECO:0000313" key="18">
    <source>
        <dbReference type="RefSeq" id="XP_027195431.1"/>
    </source>
</evidence>
<dbReference type="GO" id="GO:0045296">
    <property type="term" value="F:cadherin binding"/>
    <property type="evidence" value="ECO:0007669"/>
    <property type="project" value="TreeGrafter"/>
</dbReference>
<feature type="region of interest" description="Disordered" evidence="14">
    <location>
        <begin position="3615"/>
        <end position="3646"/>
    </location>
</feature>
<organism evidence="17 18">
    <name type="scientific">Dermatophagoides pteronyssinus</name>
    <name type="common">European house dust mite</name>
    <dbReference type="NCBI Taxonomy" id="6956"/>
    <lineage>
        <taxon>Eukaryota</taxon>
        <taxon>Metazoa</taxon>
        <taxon>Ecdysozoa</taxon>
        <taxon>Arthropoda</taxon>
        <taxon>Chelicerata</taxon>
        <taxon>Arachnida</taxon>
        <taxon>Acari</taxon>
        <taxon>Acariformes</taxon>
        <taxon>Sarcoptiformes</taxon>
        <taxon>Astigmata</taxon>
        <taxon>Psoroptidia</taxon>
        <taxon>Analgoidea</taxon>
        <taxon>Pyroglyphidae</taxon>
        <taxon>Dermatophagoidinae</taxon>
        <taxon>Dermatophagoides</taxon>
    </lineage>
</organism>
<feature type="domain" description="Cadherin" evidence="16">
    <location>
        <begin position="1065"/>
        <end position="1173"/>
    </location>
</feature>
<keyword evidence="7 12" id="KW-0106">Calcium</keyword>
<dbReference type="GO" id="GO:0008013">
    <property type="term" value="F:beta-catenin binding"/>
    <property type="evidence" value="ECO:0007669"/>
    <property type="project" value="TreeGrafter"/>
</dbReference>
<dbReference type="PROSITE" id="PS00232">
    <property type="entry name" value="CADHERIN_1"/>
    <property type="match status" value="11"/>
</dbReference>
<feature type="domain" description="Cadherin" evidence="16">
    <location>
        <begin position="2984"/>
        <end position="3083"/>
    </location>
</feature>
<feature type="compositionally biased region" description="Low complexity" evidence="14">
    <location>
        <begin position="191"/>
        <end position="200"/>
    </location>
</feature>
<feature type="domain" description="Cadherin" evidence="16">
    <location>
        <begin position="2864"/>
        <end position="2963"/>
    </location>
</feature>
<feature type="region of interest" description="Disordered" evidence="14">
    <location>
        <begin position="3664"/>
        <end position="3716"/>
    </location>
</feature>
<keyword evidence="10 15" id="KW-0472">Membrane</keyword>
<keyword evidence="3 15" id="KW-0812">Transmembrane</keyword>
<evidence type="ECO:0000256" key="15">
    <source>
        <dbReference type="SAM" id="Phobius"/>
    </source>
</evidence>
<dbReference type="PRINTS" id="PR00205">
    <property type="entry name" value="CADHERIN"/>
</dbReference>
<dbReference type="RefSeq" id="XP_027195431.1">
    <property type="nucleotide sequence ID" value="XM_027339630.1"/>
</dbReference>
<dbReference type="GO" id="GO:0007156">
    <property type="term" value="P:homophilic cell adhesion via plasma membrane adhesion molecules"/>
    <property type="evidence" value="ECO:0007669"/>
    <property type="project" value="InterPro"/>
</dbReference>
<dbReference type="Pfam" id="PF25374">
    <property type="entry name" value="Cadherin_FAT4_N"/>
    <property type="match status" value="1"/>
</dbReference>
<feature type="domain" description="Cadherin" evidence="16">
    <location>
        <begin position="143"/>
        <end position="280"/>
    </location>
</feature>
<dbReference type="FunCoup" id="A0A6P6XRE1">
    <property type="interactions" value="109"/>
</dbReference>
<feature type="domain" description="Cadherin" evidence="16">
    <location>
        <begin position="1198"/>
        <end position="1290"/>
    </location>
</feature>
<dbReference type="FunFam" id="2.60.40.60:FF:000035">
    <property type="entry name" value="Protocadherin Fat 3"/>
    <property type="match status" value="1"/>
</dbReference>
<evidence type="ECO:0000259" key="16">
    <source>
        <dbReference type="PROSITE" id="PS50268"/>
    </source>
</evidence>
<dbReference type="InterPro" id="IPR002126">
    <property type="entry name" value="Cadherin-like_dom"/>
</dbReference>
<keyword evidence="13" id="KW-0175">Coiled coil</keyword>
<name>A0A6P6XRE1_DERPT</name>
<feature type="transmembrane region" description="Helical" evidence="15">
    <location>
        <begin position="3334"/>
        <end position="3357"/>
    </location>
</feature>
<dbReference type="FunFam" id="2.60.40.60:FF:000104">
    <property type="entry name" value="cadherin-23 isoform X1"/>
    <property type="match status" value="1"/>
</dbReference>
<feature type="domain" description="Cadherin" evidence="16">
    <location>
        <begin position="1750"/>
        <end position="1854"/>
    </location>
</feature>
<feature type="compositionally biased region" description="Low complexity" evidence="14">
    <location>
        <begin position="1462"/>
        <end position="1471"/>
    </location>
</feature>
<evidence type="ECO:0000256" key="12">
    <source>
        <dbReference type="PROSITE-ProRule" id="PRU00043"/>
    </source>
</evidence>
<gene>
    <name evidence="18" type="primary">LOC113790021</name>
</gene>
<reference evidence="18" key="1">
    <citation type="submission" date="2025-08" db="UniProtKB">
        <authorList>
            <consortium name="RefSeq"/>
        </authorList>
    </citation>
    <scope>IDENTIFICATION</scope>
    <source>
        <strain evidence="18">Airmid</strain>
    </source>
</reference>
<evidence type="ECO:0000256" key="4">
    <source>
        <dbReference type="ARBA" id="ARBA00022723"/>
    </source>
</evidence>
<dbReference type="InParanoid" id="A0A6P6XRE1"/>
<accession>A0A6P6XRE1</accession>
<dbReference type="PROSITE" id="PS50268">
    <property type="entry name" value="CADHERIN_2"/>
    <property type="match status" value="26"/>
</dbReference>
<keyword evidence="9 15" id="KW-1133">Transmembrane helix</keyword>
<feature type="coiled-coil region" evidence="13">
    <location>
        <begin position="3392"/>
        <end position="3422"/>
    </location>
</feature>
<evidence type="ECO:0000256" key="2">
    <source>
        <dbReference type="ARBA" id="ARBA00022475"/>
    </source>
</evidence>
<keyword evidence="2" id="KW-1003">Cell membrane</keyword>
<comment type="subcellular location">
    <subcellularLocation>
        <location evidence="1">Cell membrane</location>
        <topology evidence="1">Single-pass type I membrane protein</topology>
    </subcellularLocation>
</comment>
<evidence type="ECO:0000256" key="11">
    <source>
        <dbReference type="ARBA" id="ARBA00023180"/>
    </source>
</evidence>
<protein>
    <submittedName>
        <fullName evidence="18">Cadherin-related tumor suppressor-like</fullName>
    </submittedName>
</protein>
<dbReference type="FunFam" id="2.60.40.60:FF:000123">
    <property type="entry name" value="Protocadherin beta 4"/>
    <property type="match status" value="2"/>
</dbReference>
<feature type="domain" description="Cadherin" evidence="16">
    <location>
        <begin position="2352"/>
        <end position="2428"/>
    </location>
</feature>
<feature type="region of interest" description="Disordered" evidence="14">
    <location>
        <begin position="1456"/>
        <end position="1486"/>
    </location>
</feature>
<evidence type="ECO:0000256" key="6">
    <source>
        <dbReference type="ARBA" id="ARBA00022737"/>
    </source>
</evidence>
<evidence type="ECO:0000256" key="13">
    <source>
        <dbReference type="SAM" id="Coils"/>
    </source>
</evidence>
<feature type="domain" description="Cadherin" evidence="16">
    <location>
        <begin position="644"/>
        <end position="750"/>
    </location>
</feature>
<feature type="domain" description="Cadherin" evidence="16">
    <location>
        <begin position="88"/>
        <end position="141"/>
    </location>
</feature>
<feature type="domain" description="Cadherin" evidence="16">
    <location>
        <begin position="3163"/>
        <end position="3333"/>
    </location>
</feature>
<evidence type="ECO:0000256" key="7">
    <source>
        <dbReference type="ARBA" id="ARBA00022837"/>
    </source>
</evidence>
<feature type="domain" description="Cadherin" evidence="16">
    <location>
        <begin position="2436"/>
        <end position="2538"/>
    </location>
</feature>
<feature type="domain" description="Cadherin" evidence="16">
    <location>
        <begin position="2206"/>
        <end position="2305"/>
    </location>
</feature>
<keyword evidence="5" id="KW-0732">Signal</keyword>
<feature type="domain" description="Cadherin" evidence="16">
    <location>
        <begin position="422"/>
        <end position="528"/>
    </location>
</feature>
<proteinExistence type="predicted"/>
<feature type="domain" description="Cadherin" evidence="16">
    <location>
        <begin position="969"/>
        <end position="1064"/>
    </location>
</feature>
<feature type="compositionally biased region" description="Low complexity" evidence="14">
    <location>
        <begin position="3633"/>
        <end position="3645"/>
    </location>
</feature>